<dbReference type="OrthoDB" id="2941641at2"/>
<gene>
    <name evidence="1" type="ORF">IJ22_27860</name>
</gene>
<protein>
    <submittedName>
        <fullName evidence="1">Uncharacterized protein</fullName>
    </submittedName>
</protein>
<organism evidence="1 2">
    <name type="scientific">Paenibacillus naphthalenovorans</name>
    <dbReference type="NCBI Taxonomy" id="162209"/>
    <lineage>
        <taxon>Bacteria</taxon>
        <taxon>Bacillati</taxon>
        <taxon>Bacillota</taxon>
        <taxon>Bacilli</taxon>
        <taxon>Bacillales</taxon>
        <taxon>Paenibacillaceae</taxon>
        <taxon>Paenibacillus</taxon>
    </lineage>
</organism>
<evidence type="ECO:0000313" key="1">
    <source>
        <dbReference type="EMBL" id="ALS23159.1"/>
    </source>
</evidence>
<dbReference type="PATRIC" id="fig|162209.4.peg.2967"/>
<sequence>MLQYEYDKELLTIEEHINGPDVEFRMKLHRPDVGVEIAVKQIRAFFDDNDIYTDVLFYAHHNEEYQWIVRKDFYVDFVIHMFKHRLVTWVAWAE</sequence>
<reference evidence="1 2" key="2">
    <citation type="journal article" date="2016" name="Genome Announc.">
        <title>Complete Genome Sequences of Two Interactive Moderate Thermophiles, Paenibacillus napthalenovorans 32O-Y and Paenibacillus sp. 32O-W.</title>
        <authorList>
            <person name="Butler R.R.III."/>
            <person name="Wang J."/>
            <person name="Stark B.C."/>
            <person name="Pombert J.F."/>
        </authorList>
    </citation>
    <scope>NUCLEOTIDE SEQUENCE [LARGE SCALE GENOMIC DNA]</scope>
    <source>
        <strain evidence="1 2">32O-Y</strain>
    </source>
</reference>
<reference evidence="2" key="1">
    <citation type="submission" date="2015-12" db="EMBL/GenBank/DDBJ databases">
        <title>Complete genome sequences of two moderately thermophilic Paenibacillus species.</title>
        <authorList>
            <person name="Butler R.III."/>
            <person name="Wang J."/>
            <person name="Stark B.C."/>
            <person name="Pombert J.-F."/>
        </authorList>
    </citation>
    <scope>NUCLEOTIDE SEQUENCE [LARGE SCALE GENOMIC DNA]</scope>
    <source>
        <strain evidence="2">32O-Y</strain>
    </source>
</reference>
<name>A0A0U2VUE9_9BACL</name>
<dbReference type="RefSeq" id="WP_054819002.1">
    <property type="nucleotide sequence ID" value="NZ_BJCS01000004.1"/>
</dbReference>
<dbReference type="Proteomes" id="UP000061660">
    <property type="component" value="Chromosome"/>
</dbReference>
<dbReference type="AlphaFoldDB" id="A0A0U2VUE9"/>
<accession>A0A0U2VUE9</accession>
<keyword evidence="2" id="KW-1185">Reference proteome</keyword>
<proteinExistence type="predicted"/>
<evidence type="ECO:0000313" key="2">
    <source>
        <dbReference type="Proteomes" id="UP000061660"/>
    </source>
</evidence>
<dbReference type="KEGG" id="pnp:IJ22_27860"/>
<dbReference type="STRING" id="162209.IJ22_27860"/>
<dbReference type="EMBL" id="CP013652">
    <property type="protein sequence ID" value="ALS23159.1"/>
    <property type="molecule type" value="Genomic_DNA"/>
</dbReference>